<feature type="compositionally biased region" description="Polar residues" evidence="1">
    <location>
        <begin position="211"/>
        <end position="221"/>
    </location>
</feature>
<feature type="compositionally biased region" description="Basic and acidic residues" evidence="1">
    <location>
        <begin position="62"/>
        <end position="75"/>
    </location>
</feature>
<protein>
    <submittedName>
        <fullName evidence="2">Uncharacterized protein</fullName>
    </submittedName>
</protein>
<comment type="caution">
    <text evidence="2">The sequence shown here is derived from an EMBL/GenBank/DDBJ whole genome shotgun (WGS) entry which is preliminary data.</text>
</comment>
<feature type="compositionally biased region" description="Basic and acidic residues" evidence="1">
    <location>
        <begin position="222"/>
        <end position="253"/>
    </location>
</feature>
<feature type="compositionally biased region" description="Acidic residues" evidence="1">
    <location>
        <begin position="357"/>
        <end position="367"/>
    </location>
</feature>
<organism evidence="2 3">
    <name type="scientific">Mycteria americana</name>
    <name type="common">Wood stork</name>
    <dbReference type="NCBI Taxonomy" id="33587"/>
    <lineage>
        <taxon>Eukaryota</taxon>
        <taxon>Metazoa</taxon>
        <taxon>Chordata</taxon>
        <taxon>Craniata</taxon>
        <taxon>Vertebrata</taxon>
        <taxon>Euteleostomi</taxon>
        <taxon>Archelosauria</taxon>
        <taxon>Archosauria</taxon>
        <taxon>Dinosauria</taxon>
        <taxon>Saurischia</taxon>
        <taxon>Theropoda</taxon>
        <taxon>Coelurosauria</taxon>
        <taxon>Aves</taxon>
        <taxon>Neognathae</taxon>
        <taxon>Neoaves</taxon>
        <taxon>Aequornithes</taxon>
        <taxon>Ciconiiformes</taxon>
        <taxon>Ciconiidae</taxon>
        <taxon>Mycteria</taxon>
    </lineage>
</organism>
<feature type="compositionally biased region" description="Polar residues" evidence="1">
    <location>
        <begin position="44"/>
        <end position="56"/>
    </location>
</feature>
<reference evidence="2 3" key="1">
    <citation type="journal article" date="2023" name="J. Hered.">
        <title>Chromosome-level genome of the wood stork (Mycteria americana) provides insight into avian chromosome evolution.</title>
        <authorList>
            <person name="Flamio R. Jr."/>
            <person name="Ramstad K.M."/>
        </authorList>
    </citation>
    <scope>NUCLEOTIDE SEQUENCE [LARGE SCALE GENOMIC DNA]</scope>
    <source>
        <strain evidence="2">JAX WOST 10</strain>
    </source>
</reference>
<name>A0AAN7MG53_MYCAM</name>
<dbReference type="Proteomes" id="UP001333110">
    <property type="component" value="Unassembled WGS sequence"/>
</dbReference>
<feature type="region of interest" description="Disordered" evidence="1">
    <location>
        <begin position="193"/>
        <end position="281"/>
    </location>
</feature>
<feature type="compositionally biased region" description="Basic and acidic residues" evidence="1">
    <location>
        <begin position="260"/>
        <end position="274"/>
    </location>
</feature>
<feature type="region of interest" description="Disordered" evidence="1">
    <location>
        <begin position="34"/>
        <end position="81"/>
    </location>
</feature>
<evidence type="ECO:0000256" key="1">
    <source>
        <dbReference type="SAM" id="MobiDB-lite"/>
    </source>
</evidence>
<proteinExistence type="predicted"/>
<accession>A0AAN7MG53</accession>
<feature type="compositionally biased region" description="Gly residues" evidence="1">
    <location>
        <begin position="344"/>
        <end position="355"/>
    </location>
</feature>
<gene>
    <name evidence="2" type="ORF">QYF61_016440</name>
</gene>
<sequence length="442" mass="46594">MALEEGSQEKINEGVHCWRNHRVQNCHHQIQGWRGDGGGLQVGNHGSTNKQGDHSQGTGHGFGDRGGDGAQVKEGEVEEEEVHGAVEAVVKGYSSDDEAIAQEGSQVDAQEEPEVQELQLPRVCKCQEEELGDGAAIGHLLPLRMGHCHRRKKGHGHVAGELQHGSAGALAAEEVVHTLDPTALRAEALLGGTGGQHLPSSPPEMRGFTAGGTTEYRTATTRSRDGEETEGGFRGDPQHGPEDLHIGQHDENKTCQIKKTTNDKKPNFPEHSIEKPTAPGSCCHVDTSSAAQEGPVVQGFADGNVSVIGHDGEQIKPGCDEEEEEKELYSTSCIGDGPGVPQGIGHGFGDSGGDGAQVEEGEVEEEEVHGGVEAVVAGYSSDDEAITNEGSQVDAQEEPEVQELQLPSVSEYQEEELGDGAAVGHLLIICKESGQGGKGSDK</sequence>
<keyword evidence="3" id="KW-1185">Reference proteome</keyword>
<evidence type="ECO:0000313" key="3">
    <source>
        <dbReference type="Proteomes" id="UP001333110"/>
    </source>
</evidence>
<dbReference type="AlphaFoldDB" id="A0AAN7MG53"/>
<evidence type="ECO:0000313" key="2">
    <source>
        <dbReference type="EMBL" id="KAK4805590.1"/>
    </source>
</evidence>
<dbReference type="EMBL" id="JAUNZN010000068">
    <property type="protein sequence ID" value="KAK4805590.1"/>
    <property type="molecule type" value="Genomic_DNA"/>
</dbReference>
<feature type="region of interest" description="Disordered" evidence="1">
    <location>
        <begin position="344"/>
        <end position="368"/>
    </location>
</feature>